<dbReference type="Pfam" id="PF16020">
    <property type="entry name" value="Deltameth_res"/>
    <property type="match status" value="1"/>
</dbReference>
<reference evidence="3" key="1">
    <citation type="submission" date="2022-01" db="EMBL/GenBank/DDBJ databases">
        <authorList>
            <person name="King R."/>
        </authorList>
    </citation>
    <scope>NUCLEOTIDE SEQUENCE</scope>
</reference>
<name>A0A9N9TQX5_PHYSR</name>
<keyword evidence="1" id="KW-0472">Membrane</keyword>
<keyword evidence="1" id="KW-0812">Transmembrane</keyword>
<keyword evidence="4" id="KW-1185">Reference proteome</keyword>
<dbReference type="Proteomes" id="UP001153712">
    <property type="component" value="Chromosome 6"/>
</dbReference>
<proteinExistence type="predicted"/>
<dbReference type="PANTHER" id="PTHR22133">
    <property type="entry name" value="AT01821P-RELATED"/>
    <property type="match status" value="1"/>
</dbReference>
<evidence type="ECO:0000313" key="3">
    <source>
        <dbReference type="EMBL" id="CAG9862899.1"/>
    </source>
</evidence>
<feature type="transmembrane region" description="Helical" evidence="1">
    <location>
        <begin position="55"/>
        <end position="79"/>
    </location>
</feature>
<dbReference type="OrthoDB" id="9981889at2759"/>
<dbReference type="EMBL" id="OU900099">
    <property type="protein sequence ID" value="CAG9862899.1"/>
    <property type="molecule type" value="Genomic_DNA"/>
</dbReference>
<accession>A0A9N9TQX5</accession>
<keyword evidence="1" id="KW-1133">Transmembrane helix</keyword>
<sequence>MHIRKLLTTPAIRSCVRRNYSDHYSGHHVAQTTYNDLPQPQGSWKTNYDANQRKYTAHLVLGIGALTGTIIFGKAMGFLEFYHDFPERPADNLSYK</sequence>
<dbReference type="InterPro" id="IPR031973">
    <property type="entry name" value="Deltameth_res_prag01"/>
</dbReference>
<gene>
    <name evidence="3" type="ORF">PHYEVI_LOCUS9203</name>
</gene>
<evidence type="ECO:0000259" key="2">
    <source>
        <dbReference type="Pfam" id="PF16020"/>
    </source>
</evidence>
<feature type="domain" description="Deltamethrin resistance protein prag01" evidence="2">
    <location>
        <begin position="35"/>
        <end position="86"/>
    </location>
</feature>
<evidence type="ECO:0000256" key="1">
    <source>
        <dbReference type="SAM" id="Phobius"/>
    </source>
</evidence>
<dbReference type="PANTHER" id="PTHR22133:SF2">
    <property type="entry name" value="AT01821P-RELATED"/>
    <property type="match status" value="1"/>
</dbReference>
<evidence type="ECO:0000313" key="4">
    <source>
        <dbReference type="Proteomes" id="UP001153712"/>
    </source>
</evidence>
<protein>
    <recommendedName>
        <fullName evidence="2">Deltamethrin resistance protein prag01 domain-containing protein</fullName>
    </recommendedName>
</protein>
<organism evidence="3 4">
    <name type="scientific">Phyllotreta striolata</name>
    <name type="common">Striped flea beetle</name>
    <name type="synonym">Crioceris striolata</name>
    <dbReference type="NCBI Taxonomy" id="444603"/>
    <lineage>
        <taxon>Eukaryota</taxon>
        <taxon>Metazoa</taxon>
        <taxon>Ecdysozoa</taxon>
        <taxon>Arthropoda</taxon>
        <taxon>Hexapoda</taxon>
        <taxon>Insecta</taxon>
        <taxon>Pterygota</taxon>
        <taxon>Neoptera</taxon>
        <taxon>Endopterygota</taxon>
        <taxon>Coleoptera</taxon>
        <taxon>Polyphaga</taxon>
        <taxon>Cucujiformia</taxon>
        <taxon>Chrysomeloidea</taxon>
        <taxon>Chrysomelidae</taxon>
        <taxon>Galerucinae</taxon>
        <taxon>Alticini</taxon>
        <taxon>Phyllotreta</taxon>
    </lineage>
</organism>
<dbReference type="AlphaFoldDB" id="A0A9N9TQX5"/>